<name>A0AAN8MY02_9PEZI</name>
<dbReference type="EMBL" id="JAVHNR010000001">
    <property type="protein sequence ID" value="KAK6356663.1"/>
    <property type="molecule type" value="Genomic_DNA"/>
</dbReference>
<reference evidence="2 3" key="1">
    <citation type="submission" date="2019-10" db="EMBL/GenBank/DDBJ databases">
        <authorList>
            <person name="Palmer J.M."/>
        </authorList>
    </citation>
    <scope>NUCLEOTIDE SEQUENCE [LARGE SCALE GENOMIC DNA]</scope>
    <source>
        <strain evidence="2 3">TWF718</strain>
    </source>
</reference>
<feature type="region of interest" description="Disordered" evidence="1">
    <location>
        <begin position="341"/>
        <end position="363"/>
    </location>
</feature>
<gene>
    <name evidence="2" type="ORF">TWF718_001003</name>
</gene>
<dbReference type="AlphaFoldDB" id="A0AAN8MY02"/>
<feature type="compositionally biased region" description="Polar residues" evidence="1">
    <location>
        <begin position="1"/>
        <end position="18"/>
    </location>
</feature>
<dbReference type="Proteomes" id="UP001313282">
    <property type="component" value="Unassembled WGS sequence"/>
</dbReference>
<sequence length="363" mass="40555">MSSPLVDSPRQHPQSGPNTVRHRPYFRRGTSSQRSHSPPPPADRKQICTAIKNVLCFPICGKKRPGDDEGSSEGEEDRLRAKLLDLDSIISSEAQTKAPEGDKLPVFTRLRDWTEHQRDVAERRAKRTGGEGREERERGDGFPARSVSTPMPRTTPIIDLPDKRGRRRRSDGYLPEPAGGAWEPKMAKIRDSLGFEEVDVPARKPVPPPETPIDFSRQNFPAEKSPANGPIHPTSWPADQEAETSREKQPIVPPKIPAHTGNFGYGPVPDPGLGFKKHEDEGDHFFSINFPKLEDFIPPVLRLGPHDNGSVSSRKHAHLRKKAKMMKQDELSRIITNTVGSTGIDIGADDTTQRKKKEKEKKE</sequence>
<feature type="region of interest" description="Disordered" evidence="1">
    <location>
        <begin position="1"/>
        <end position="46"/>
    </location>
</feature>
<feature type="compositionally biased region" description="Basic residues" evidence="1">
    <location>
        <begin position="354"/>
        <end position="363"/>
    </location>
</feature>
<feature type="region of interest" description="Disordered" evidence="1">
    <location>
        <begin position="198"/>
        <end position="277"/>
    </location>
</feature>
<proteinExistence type="predicted"/>
<evidence type="ECO:0000313" key="2">
    <source>
        <dbReference type="EMBL" id="KAK6356663.1"/>
    </source>
</evidence>
<keyword evidence="3" id="KW-1185">Reference proteome</keyword>
<feature type="compositionally biased region" description="Basic and acidic residues" evidence="1">
    <location>
        <begin position="116"/>
        <end position="140"/>
    </location>
</feature>
<comment type="caution">
    <text evidence="2">The sequence shown here is derived from an EMBL/GenBank/DDBJ whole genome shotgun (WGS) entry which is preliminary data.</text>
</comment>
<organism evidence="2 3">
    <name type="scientific">Orbilia javanica</name>
    <dbReference type="NCBI Taxonomy" id="47235"/>
    <lineage>
        <taxon>Eukaryota</taxon>
        <taxon>Fungi</taxon>
        <taxon>Dikarya</taxon>
        <taxon>Ascomycota</taxon>
        <taxon>Pezizomycotina</taxon>
        <taxon>Orbiliomycetes</taxon>
        <taxon>Orbiliales</taxon>
        <taxon>Orbiliaceae</taxon>
        <taxon>Orbilia</taxon>
    </lineage>
</organism>
<evidence type="ECO:0000313" key="3">
    <source>
        <dbReference type="Proteomes" id="UP001313282"/>
    </source>
</evidence>
<accession>A0AAN8MY02</accession>
<protein>
    <submittedName>
        <fullName evidence="2">Uncharacterized protein</fullName>
    </submittedName>
</protein>
<evidence type="ECO:0000256" key="1">
    <source>
        <dbReference type="SAM" id="MobiDB-lite"/>
    </source>
</evidence>
<feature type="region of interest" description="Disordered" evidence="1">
    <location>
        <begin position="116"/>
        <end position="185"/>
    </location>
</feature>
<feature type="region of interest" description="Disordered" evidence="1">
    <location>
        <begin position="59"/>
        <end position="79"/>
    </location>
</feature>